<evidence type="ECO:0000259" key="1">
    <source>
        <dbReference type="Pfam" id="PF13406"/>
    </source>
</evidence>
<dbReference type="Pfam" id="PF13406">
    <property type="entry name" value="SLT_2"/>
    <property type="match status" value="1"/>
</dbReference>
<feature type="domain" description="Transglycosylase SLT" evidence="1">
    <location>
        <begin position="31"/>
        <end position="339"/>
    </location>
</feature>
<dbReference type="AlphaFoldDB" id="A0A6H2DQY8"/>
<dbReference type="Gene3D" id="1.10.8.350">
    <property type="entry name" value="Bacterial muramidase"/>
    <property type="match status" value="1"/>
</dbReference>
<dbReference type="InterPro" id="IPR023346">
    <property type="entry name" value="Lysozyme-like_dom_sf"/>
</dbReference>
<dbReference type="NCBIfam" id="TIGR02283">
    <property type="entry name" value="MltB_2"/>
    <property type="match status" value="1"/>
</dbReference>
<dbReference type="InterPro" id="IPR031304">
    <property type="entry name" value="SLT_2"/>
</dbReference>
<dbReference type="RefSeq" id="WP_168821123.1">
    <property type="nucleotide sequence ID" value="NZ_CP051217.1"/>
</dbReference>
<evidence type="ECO:0000313" key="3">
    <source>
        <dbReference type="Proteomes" id="UP000501600"/>
    </source>
</evidence>
<dbReference type="Gene3D" id="1.10.530.10">
    <property type="match status" value="1"/>
</dbReference>
<evidence type="ECO:0000313" key="2">
    <source>
        <dbReference type="EMBL" id="QJB70618.1"/>
    </source>
</evidence>
<dbReference type="SUPFAM" id="SSF53955">
    <property type="entry name" value="Lysozyme-like"/>
    <property type="match status" value="1"/>
</dbReference>
<dbReference type="KEGG" id="phao:HF685_02065"/>
<dbReference type="Proteomes" id="UP000501600">
    <property type="component" value="Chromosome"/>
</dbReference>
<reference evidence="2 3" key="1">
    <citation type="submission" date="2020-04" db="EMBL/GenBank/DDBJ databases">
        <title>Genome sequence for Sphingorhabdus sp. strain M1.</title>
        <authorList>
            <person name="Park S.-J."/>
        </authorList>
    </citation>
    <scope>NUCLEOTIDE SEQUENCE [LARGE SCALE GENOMIC DNA]</scope>
    <source>
        <strain evidence="2 3">JK6</strain>
    </source>
</reference>
<protein>
    <submittedName>
        <fullName evidence="2">Lytic murein transglycosylase</fullName>
    </submittedName>
</protein>
<dbReference type="EMBL" id="CP051217">
    <property type="protein sequence ID" value="QJB70618.1"/>
    <property type="molecule type" value="Genomic_DNA"/>
</dbReference>
<organism evidence="2 3">
    <name type="scientific">Parasphingorhabdus halotolerans</name>
    <dbReference type="NCBI Taxonomy" id="2725558"/>
    <lineage>
        <taxon>Bacteria</taxon>
        <taxon>Pseudomonadati</taxon>
        <taxon>Pseudomonadota</taxon>
        <taxon>Alphaproteobacteria</taxon>
        <taxon>Sphingomonadales</taxon>
        <taxon>Sphingomonadaceae</taxon>
        <taxon>Parasphingorhabdus</taxon>
    </lineage>
</organism>
<dbReference type="GO" id="GO:0009253">
    <property type="term" value="P:peptidoglycan catabolic process"/>
    <property type="evidence" value="ECO:0007669"/>
    <property type="project" value="TreeGrafter"/>
</dbReference>
<proteinExistence type="predicted"/>
<dbReference type="GO" id="GO:0008933">
    <property type="term" value="F:peptidoglycan lytic transglycosylase activity"/>
    <property type="evidence" value="ECO:0007669"/>
    <property type="project" value="TreeGrafter"/>
</dbReference>
<sequence length="343" mass="37506">MTAIACSAIAFFAVPSASDHGSAIAQSSSGFQGYLQEVRQKSLQQGVSARTLDRILPSLTYNPRVIQLDQSQPGGAPNSAIPPFAPYQRRHITTERIQNGKKAYQRLLTKLVDVERETGVPGHIIMAIYGKETNYGSYTGDFDIPRSLATLAYEGRRRALFEGELLAALKMIDNGVSESAMTGSWAGAMGKPQFLPSVYIKLAKDGSGDGYADIWNNEYDAVASIANYFVNAGWRRGETWGVAVRVPSSLDRDAIRNKTKATRCPRVHERHSQWKTMAEWRALGVVPATGRQLGDSSLATLLEPDGQGNTAYLLTSNYRAILDYNCSNFYGLAVGLLADEIRS</sequence>
<dbReference type="InterPro" id="IPR043426">
    <property type="entry name" value="MltB-like"/>
</dbReference>
<keyword evidence="3" id="KW-1185">Reference proteome</keyword>
<dbReference type="PANTHER" id="PTHR30163:SF8">
    <property type="entry name" value="LYTIC MUREIN TRANSGLYCOSYLASE"/>
    <property type="match status" value="1"/>
</dbReference>
<dbReference type="PANTHER" id="PTHR30163">
    <property type="entry name" value="MEMBRANE-BOUND LYTIC MUREIN TRANSGLYCOSYLASE B"/>
    <property type="match status" value="1"/>
</dbReference>
<accession>A0A6H2DQY8</accession>
<name>A0A6H2DQY8_9SPHN</name>
<dbReference type="InterPro" id="IPR011970">
    <property type="entry name" value="MltB_2"/>
</dbReference>
<gene>
    <name evidence="2" type="ORF">HF685_02065</name>
</gene>